<dbReference type="Gene3D" id="3.40.1160.10">
    <property type="entry name" value="Acetylglutamate kinase-like"/>
    <property type="match status" value="1"/>
</dbReference>
<dbReference type="InterPro" id="IPR037528">
    <property type="entry name" value="ArgB"/>
</dbReference>
<protein>
    <recommendedName>
        <fullName evidence="9">Acetylglutamate kinase</fullName>
        <ecNumber evidence="9">2.7.2.8</ecNumber>
    </recommendedName>
    <alternativeName>
        <fullName evidence="9">N-acetyl-L-glutamate 5-phosphotransferase</fullName>
    </alternativeName>
    <alternativeName>
        <fullName evidence="9">NAG kinase</fullName>
        <shortName evidence="9">NAGK</shortName>
    </alternativeName>
</protein>
<dbReference type="NCBIfam" id="TIGR00761">
    <property type="entry name" value="argB"/>
    <property type="match status" value="1"/>
</dbReference>
<dbReference type="PANTHER" id="PTHR23342">
    <property type="entry name" value="N-ACETYLGLUTAMATE SYNTHASE"/>
    <property type="match status" value="1"/>
</dbReference>
<evidence type="ECO:0000256" key="6">
    <source>
        <dbReference type="ARBA" id="ARBA00022777"/>
    </source>
</evidence>
<dbReference type="Proteomes" id="UP000253606">
    <property type="component" value="Chromosome"/>
</dbReference>
<dbReference type="HAMAP" id="MF_00082">
    <property type="entry name" value="ArgB"/>
    <property type="match status" value="1"/>
</dbReference>
<dbReference type="InterPro" id="IPR001048">
    <property type="entry name" value="Asp/Glu/Uridylate_kinase"/>
</dbReference>
<reference evidence="11 12" key="1">
    <citation type="journal article" date="2018" name="Front. Microbiol.">
        <title>Hydrolytic Capabilities as a Key to Environmental Success: Chitinolytic and Cellulolytic Acidobacteria From Acidic Sub-arctic Soils and Boreal Peatlands.</title>
        <authorList>
            <person name="Belova S.E."/>
            <person name="Ravin N.V."/>
            <person name="Pankratov T.A."/>
            <person name="Rakitin A.L."/>
            <person name="Ivanova A.A."/>
            <person name="Beletsky A.V."/>
            <person name="Mardanov A.V."/>
            <person name="Sinninghe Damste J.S."/>
            <person name="Dedysh S.N."/>
        </authorList>
    </citation>
    <scope>NUCLEOTIDE SEQUENCE [LARGE SCALE GENOMIC DNA]</scope>
    <source>
        <strain evidence="11 12">SBC82</strain>
    </source>
</reference>
<evidence type="ECO:0000313" key="12">
    <source>
        <dbReference type="Proteomes" id="UP000253606"/>
    </source>
</evidence>
<dbReference type="GO" id="GO:0003991">
    <property type="term" value="F:acetylglutamate kinase activity"/>
    <property type="evidence" value="ECO:0007669"/>
    <property type="project" value="UniProtKB-UniRule"/>
</dbReference>
<evidence type="ECO:0000256" key="7">
    <source>
        <dbReference type="ARBA" id="ARBA00022840"/>
    </source>
</evidence>
<keyword evidence="7 9" id="KW-0067">ATP-binding</keyword>
<dbReference type="Pfam" id="PF00696">
    <property type="entry name" value="AA_kinase"/>
    <property type="match status" value="1"/>
</dbReference>
<feature type="domain" description="Aspartate/glutamate/uridylate kinase" evidence="10">
    <location>
        <begin position="1"/>
        <end position="235"/>
    </location>
</feature>
<feature type="binding site" evidence="9">
    <location>
        <position position="63"/>
    </location>
    <ligand>
        <name>substrate</name>
    </ligand>
</feature>
<keyword evidence="2 9" id="KW-0055">Arginine biosynthesis</keyword>
<keyword evidence="3 9" id="KW-0028">Amino-acid biosynthesis</keyword>
<dbReference type="SUPFAM" id="SSF53633">
    <property type="entry name" value="Carbamate kinase-like"/>
    <property type="match status" value="1"/>
</dbReference>
<dbReference type="InterPro" id="IPR036393">
    <property type="entry name" value="AceGlu_kinase-like_sf"/>
</dbReference>
<evidence type="ECO:0000313" key="11">
    <source>
        <dbReference type="EMBL" id="AXC14851.1"/>
    </source>
</evidence>
<keyword evidence="12" id="KW-1185">Reference proteome</keyword>
<comment type="similarity">
    <text evidence="9">Belongs to the acetylglutamate kinase family. ArgB subfamily.</text>
</comment>
<name>A0A2Z5G6Y7_9BACT</name>
<accession>A0A2Z5G6Y7</accession>
<comment type="catalytic activity">
    <reaction evidence="8 9">
        <text>N-acetyl-L-glutamate + ATP = N-acetyl-L-glutamyl 5-phosphate + ADP</text>
        <dbReference type="Rhea" id="RHEA:14629"/>
        <dbReference type="ChEBI" id="CHEBI:30616"/>
        <dbReference type="ChEBI" id="CHEBI:44337"/>
        <dbReference type="ChEBI" id="CHEBI:57936"/>
        <dbReference type="ChEBI" id="CHEBI:456216"/>
        <dbReference type="EC" id="2.7.2.8"/>
    </reaction>
</comment>
<evidence type="ECO:0000256" key="3">
    <source>
        <dbReference type="ARBA" id="ARBA00022605"/>
    </source>
</evidence>
<feature type="site" description="Transition state stabilizer" evidence="9">
    <location>
        <position position="217"/>
    </location>
</feature>
<feature type="binding site" evidence="9">
    <location>
        <begin position="41"/>
        <end position="42"/>
    </location>
    <ligand>
        <name>substrate</name>
    </ligand>
</feature>
<dbReference type="RefSeq" id="WP_114209540.1">
    <property type="nucleotide sequence ID" value="NZ_CP030840.1"/>
</dbReference>
<evidence type="ECO:0000256" key="9">
    <source>
        <dbReference type="HAMAP-Rule" id="MF_00082"/>
    </source>
</evidence>
<dbReference type="InterPro" id="IPR004662">
    <property type="entry name" value="AcgluKinase_fam"/>
</dbReference>
<evidence type="ECO:0000256" key="2">
    <source>
        <dbReference type="ARBA" id="ARBA00022571"/>
    </source>
</evidence>
<dbReference type="PRINTS" id="PR00474">
    <property type="entry name" value="GLU5KINASE"/>
</dbReference>
<dbReference type="CDD" id="cd04238">
    <property type="entry name" value="AAK_NAGK-like"/>
    <property type="match status" value="1"/>
</dbReference>
<dbReference type="OrthoDB" id="9803155at2"/>
<feature type="site" description="Transition state stabilizer" evidence="9">
    <location>
        <position position="6"/>
    </location>
</feature>
<dbReference type="GO" id="GO:0042450">
    <property type="term" value="P:L-arginine biosynthetic process via ornithine"/>
    <property type="evidence" value="ECO:0007669"/>
    <property type="project" value="UniProtKB-UniRule"/>
</dbReference>
<dbReference type="InterPro" id="IPR001057">
    <property type="entry name" value="Glu/AcGlu_kinase"/>
</dbReference>
<dbReference type="EMBL" id="CP030840">
    <property type="protein sequence ID" value="AXC14851.1"/>
    <property type="molecule type" value="Genomic_DNA"/>
</dbReference>
<comment type="subcellular location">
    <subcellularLocation>
        <location evidence="9">Cytoplasm</location>
    </subcellularLocation>
</comment>
<evidence type="ECO:0000256" key="8">
    <source>
        <dbReference type="ARBA" id="ARBA00048141"/>
    </source>
</evidence>
<keyword evidence="5 9" id="KW-0547">Nucleotide-binding</keyword>
<proteinExistence type="inferred from homology"/>
<dbReference type="GO" id="GO:0005737">
    <property type="term" value="C:cytoplasm"/>
    <property type="evidence" value="ECO:0007669"/>
    <property type="project" value="UniProtKB-SubCell"/>
</dbReference>
<gene>
    <name evidence="9" type="primary">argB</name>
    <name evidence="11" type="ORF">ACPOL_5603</name>
</gene>
<keyword evidence="9" id="KW-0963">Cytoplasm</keyword>
<organism evidence="11 12">
    <name type="scientific">Acidisarcina polymorpha</name>
    <dbReference type="NCBI Taxonomy" id="2211140"/>
    <lineage>
        <taxon>Bacteria</taxon>
        <taxon>Pseudomonadati</taxon>
        <taxon>Acidobacteriota</taxon>
        <taxon>Terriglobia</taxon>
        <taxon>Terriglobales</taxon>
        <taxon>Acidobacteriaceae</taxon>
        <taxon>Acidisarcina</taxon>
    </lineage>
</organism>
<dbReference type="GO" id="GO:0005524">
    <property type="term" value="F:ATP binding"/>
    <property type="evidence" value="ECO:0007669"/>
    <property type="project" value="UniProtKB-UniRule"/>
</dbReference>
<keyword evidence="6 9" id="KW-0418">Kinase</keyword>
<feature type="binding site" evidence="9">
    <location>
        <position position="157"/>
    </location>
    <ligand>
        <name>substrate</name>
    </ligand>
</feature>
<dbReference type="PIRSF" id="PIRSF000728">
    <property type="entry name" value="NAGK"/>
    <property type="match status" value="1"/>
</dbReference>
<evidence type="ECO:0000256" key="5">
    <source>
        <dbReference type="ARBA" id="ARBA00022741"/>
    </source>
</evidence>
<dbReference type="EC" id="2.7.2.8" evidence="9"/>
<keyword evidence="4 9" id="KW-0808">Transferase</keyword>
<comment type="function">
    <text evidence="9">Catalyzes the ATP-dependent phosphorylation of N-acetyl-L-glutamate.</text>
</comment>
<evidence type="ECO:0000256" key="1">
    <source>
        <dbReference type="ARBA" id="ARBA00004828"/>
    </source>
</evidence>
<dbReference type="UniPathway" id="UPA00068">
    <property type="reaction ID" value="UER00107"/>
</dbReference>
<evidence type="ECO:0000259" key="10">
    <source>
        <dbReference type="Pfam" id="PF00696"/>
    </source>
</evidence>
<evidence type="ECO:0000256" key="4">
    <source>
        <dbReference type="ARBA" id="ARBA00022679"/>
    </source>
</evidence>
<dbReference type="KEGG" id="abas:ACPOL_5603"/>
<sequence length="260" mass="27344">MKFVVKLGGAALEDPEMLHRCAQAVAELARDGHQVALVHGGGVQLTRTLKQMGKQSEFIAGLRVTDAVTRDTALMVLAGHVNKSLVASLGAHGQSAVGLSGGDGLIFRARKKRTAPDLGFVGEIVASDPRWLEAIWKMGSVPVLSSMALGFDGEYYNINADEMAAACAMSCNADALVFLTDVPGVRGADGDVLRWLNIDQIAVLAKDEVISGGMLPKLSACREALLHGVKRVRILPAAEAGVLSDLCSARITQGTEVMVA</sequence>
<dbReference type="PANTHER" id="PTHR23342:SF0">
    <property type="entry name" value="N-ACETYLGLUTAMATE SYNTHASE, MITOCHONDRIAL"/>
    <property type="match status" value="1"/>
</dbReference>
<dbReference type="AlphaFoldDB" id="A0A2Z5G6Y7"/>
<comment type="pathway">
    <text evidence="1 9">Amino-acid biosynthesis; L-arginine biosynthesis; N(2)-acetyl-L-ornithine from L-glutamate: step 2/4.</text>
</comment>